<reference evidence="20 21" key="1">
    <citation type="journal article" date="2022" name="J Glob Antimicrob Resist">
        <title>First complete genome of a multidrug resistant strain of the novel human pathogen Kalamiella piersonii (GABEKP28) identified in human saliva.</title>
        <authorList>
            <person name="McDonagh F."/>
            <person name="Singh N.K."/>
            <person name="Venkateswaran K."/>
            <person name="Lonappan A.M."/>
            <person name="Hallahan B."/>
            <person name="Tuohy A."/>
            <person name="Burke L."/>
            <person name="Kovarova A."/>
            <person name="Miliotis G."/>
        </authorList>
    </citation>
    <scope>NUCLEOTIDE SEQUENCE [LARGE SCALE GENOMIC DNA]</scope>
    <source>
        <strain evidence="20 21">GABEKP28</strain>
    </source>
</reference>
<comment type="pathway">
    <text evidence="3">Phospholipid metabolism; CDP-diacylglycerol degradation; phosphatidate from CDP-diacylglycerol: step 1/1.</text>
</comment>
<keyword evidence="14" id="KW-0472">Membrane</keyword>
<dbReference type="KEGG" id="kpie:N5580_15790"/>
<feature type="signal peptide" evidence="19">
    <location>
        <begin position="1"/>
        <end position="24"/>
    </location>
</feature>
<accession>A0AAJ5QJP0</accession>
<evidence type="ECO:0000256" key="8">
    <source>
        <dbReference type="ARBA" id="ARBA00022475"/>
    </source>
</evidence>
<keyword evidence="12" id="KW-1133">Transmembrane helix</keyword>
<organism evidence="20 21">
    <name type="scientific">Pantoea piersonii</name>
    <dbReference type="NCBI Taxonomy" id="2364647"/>
    <lineage>
        <taxon>Bacteria</taxon>
        <taxon>Pseudomonadati</taxon>
        <taxon>Pseudomonadota</taxon>
        <taxon>Gammaproteobacteria</taxon>
        <taxon>Enterobacterales</taxon>
        <taxon>Erwiniaceae</taxon>
        <taxon>Pantoea</taxon>
    </lineage>
</organism>
<comment type="subcellular location">
    <subcellularLocation>
        <location evidence="2">Cell membrane</location>
        <topology evidence="2">Single-pass membrane protein</topology>
    </subcellularLocation>
</comment>
<evidence type="ECO:0000256" key="4">
    <source>
        <dbReference type="ARBA" id="ARBA00005189"/>
    </source>
</evidence>
<feature type="chain" id="PRO_5042616408" description="CDP-diacylglycerol pyrophosphatase" evidence="19">
    <location>
        <begin position="25"/>
        <end position="263"/>
    </location>
</feature>
<gene>
    <name evidence="20" type="ORF">N5580_15790</name>
</gene>
<keyword evidence="15" id="KW-0594">Phospholipid biosynthesis</keyword>
<evidence type="ECO:0000256" key="10">
    <source>
        <dbReference type="ARBA" id="ARBA00022692"/>
    </source>
</evidence>
<evidence type="ECO:0000256" key="14">
    <source>
        <dbReference type="ARBA" id="ARBA00023136"/>
    </source>
</evidence>
<keyword evidence="9" id="KW-0444">Lipid biosynthesis</keyword>
<evidence type="ECO:0000256" key="11">
    <source>
        <dbReference type="ARBA" id="ARBA00022801"/>
    </source>
</evidence>
<evidence type="ECO:0000313" key="20">
    <source>
        <dbReference type="EMBL" id="WBG90524.1"/>
    </source>
</evidence>
<keyword evidence="21" id="KW-1185">Reference proteome</keyword>
<dbReference type="GO" id="GO:0005886">
    <property type="term" value="C:plasma membrane"/>
    <property type="evidence" value="ECO:0007669"/>
    <property type="project" value="UniProtKB-SubCell"/>
</dbReference>
<evidence type="ECO:0000313" key="21">
    <source>
        <dbReference type="Proteomes" id="UP001211544"/>
    </source>
</evidence>
<keyword evidence="8" id="KW-1003">Cell membrane</keyword>
<sequence length="263" mass="30223">MRLRIYRGLLLSAITLLLTGCARSDALWMVTQDLCMTNYHYRHDPAPCQQIYQPQNKEQGFSILQNPRYKYHFILVPNLAMSGIESISLSRAGRTDYFGYAWLMRYRLMSAYGADVPDDMLGLAINSAWGRSQNQLHIHLTCLREDVRRQLQAERPFIDEQWRPLPDRLLNHTYYARRVMQPTAMGIYPIALVARDFRLSSPELADYGIALIPATFSGEKGFILLTTRRGWDRGNRASVESLLDKRCEILTAPLAVHAVDREG</sequence>
<dbReference type="AlphaFoldDB" id="A0AAJ5QJP0"/>
<evidence type="ECO:0000256" key="18">
    <source>
        <dbReference type="ARBA" id="ARBA00032892"/>
    </source>
</evidence>
<evidence type="ECO:0000256" key="1">
    <source>
        <dbReference type="ARBA" id="ARBA00001007"/>
    </source>
</evidence>
<protein>
    <recommendedName>
        <fullName evidence="7">CDP-diacylglycerol pyrophosphatase</fullName>
        <ecNumber evidence="6">3.6.1.26</ecNumber>
    </recommendedName>
    <alternativeName>
        <fullName evidence="17">CDP-diacylglycerol phosphatidylhydrolase</fullName>
    </alternativeName>
    <alternativeName>
        <fullName evidence="18">CDP-diglyceride hydrolase</fullName>
    </alternativeName>
</protein>
<keyword evidence="19" id="KW-0732">Signal</keyword>
<keyword evidence="11" id="KW-0378">Hydrolase</keyword>
<evidence type="ECO:0000256" key="12">
    <source>
        <dbReference type="ARBA" id="ARBA00022989"/>
    </source>
</evidence>
<evidence type="ECO:0000256" key="17">
    <source>
        <dbReference type="ARBA" id="ARBA00032888"/>
    </source>
</evidence>
<dbReference type="EC" id="3.6.1.26" evidence="6"/>
<dbReference type="GO" id="GO:0008715">
    <property type="term" value="F:CDP-diacylglycerol diphosphatase activity"/>
    <property type="evidence" value="ECO:0007669"/>
    <property type="project" value="UniProtKB-EC"/>
</dbReference>
<dbReference type="Gene3D" id="3.30.428.30">
    <property type="entry name" value="HIT family - CDH-like"/>
    <property type="match status" value="1"/>
</dbReference>
<name>A0AAJ5QJP0_9GAMM</name>
<keyword evidence="16" id="KW-1208">Phospholipid metabolism</keyword>
<comment type="similarity">
    <text evidence="5">Belongs to the Cdh family.</text>
</comment>
<dbReference type="InterPro" id="IPR036265">
    <property type="entry name" value="HIT-like_sf"/>
</dbReference>
<proteinExistence type="inferred from homology"/>
<dbReference type="PROSITE" id="PS51257">
    <property type="entry name" value="PROKAR_LIPOPROTEIN"/>
    <property type="match status" value="1"/>
</dbReference>
<comment type="pathway">
    <text evidence="4">Lipid metabolism.</text>
</comment>
<dbReference type="SUPFAM" id="SSF54197">
    <property type="entry name" value="HIT-like"/>
    <property type="match status" value="1"/>
</dbReference>
<dbReference type="RefSeq" id="WP_120455894.1">
    <property type="nucleotide sequence ID" value="NZ_CP104758.1"/>
</dbReference>
<evidence type="ECO:0000256" key="3">
    <source>
        <dbReference type="ARBA" id="ARBA00004927"/>
    </source>
</evidence>
<dbReference type="Pfam" id="PF02611">
    <property type="entry name" value="CDH"/>
    <property type="match status" value="1"/>
</dbReference>
<dbReference type="GeneID" id="78234404"/>
<keyword evidence="10" id="KW-0812">Transmembrane</keyword>
<evidence type="ECO:0000256" key="16">
    <source>
        <dbReference type="ARBA" id="ARBA00023264"/>
    </source>
</evidence>
<evidence type="ECO:0000256" key="15">
    <source>
        <dbReference type="ARBA" id="ARBA00023209"/>
    </source>
</evidence>
<evidence type="ECO:0000256" key="2">
    <source>
        <dbReference type="ARBA" id="ARBA00004162"/>
    </source>
</evidence>
<evidence type="ECO:0000256" key="7">
    <source>
        <dbReference type="ARBA" id="ARBA00019608"/>
    </source>
</evidence>
<dbReference type="EMBL" id="CP104758">
    <property type="protein sequence ID" value="WBG90524.1"/>
    <property type="molecule type" value="Genomic_DNA"/>
</dbReference>
<comment type="catalytic activity">
    <reaction evidence="1">
        <text>a CDP-1,2-diacyl-sn-glycerol + H2O = a 1,2-diacyl-sn-glycero-3-phosphate + CMP + 2 H(+)</text>
        <dbReference type="Rhea" id="RHEA:15221"/>
        <dbReference type="ChEBI" id="CHEBI:15377"/>
        <dbReference type="ChEBI" id="CHEBI:15378"/>
        <dbReference type="ChEBI" id="CHEBI:58332"/>
        <dbReference type="ChEBI" id="CHEBI:58608"/>
        <dbReference type="ChEBI" id="CHEBI:60377"/>
        <dbReference type="EC" id="3.6.1.26"/>
    </reaction>
</comment>
<evidence type="ECO:0000256" key="9">
    <source>
        <dbReference type="ARBA" id="ARBA00022516"/>
    </source>
</evidence>
<dbReference type="Proteomes" id="UP001211544">
    <property type="component" value="Chromosome"/>
</dbReference>
<dbReference type="InterPro" id="IPR003763">
    <property type="entry name" value="CDP-diacylglyc_Pase"/>
</dbReference>
<evidence type="ECO:0000256" key="5">
    <source>
        <dbReference type="ARBA" id="ARBA00006435"/>
    </source>
</evidence>
<evidence type="ECO:0000256" key="19">
    <source>
        <dbReference type="SAM" id="SignalP"/>
    </source>
</evidence>
<evidence type="ECO:0000256" key="6">
    <source>
        <dbReference type="ARBA" id="ARBA00012375"/>
    </source>
</evidence>
<dbReference type="GO" id="GO:0008654">
    <property type="term" value="P:phospholipid biosynthetic process"/>
    <property type="evidence" value="ECO:0007669"/>
    <property type="project" value="UniProtKB-KW"/>
</dbReference>
<keyword evidence="13" id="KW-0443">Lipid metabolism</keyword>
<evidence type="ECO:0000256" key="13">
    <source>
        <dbReference type="ARBA" id="ARBA00023098"/>
    </source>
</evidence>